<dbReference type="AlphaFoldDB" id="A0A2W5FUG8"/>
<protein>
    <submittedName>
        <fullName evidence="2">DUF1275 domain-containing protein</fullName>
    </submittedName>
</protein>
<name>A0A2W5FUG8_9BURK</name>
<evidence type="ECO:0000313" key="3">
    <source>
        <dbReference type="Proteomes" id="UP000249633"/>
    </source>
</evidence>
<dbReference type="Pfam" id="PF06912">
    <property type="entry name" value="DUF1275"/>
    <property type="match status" value="1"/>
</dbReference>
<sequence length="252" mass="26686">MPVAFMNLLTGPDRTVVGNRRLGQLLALVAGAVNAGGFLAVGRYTSHMTGLVSGVADDLALGRLALAGAGVLSICCFVGGAATTALLANWGRRHRLNSLFALPLLLEALLLLLFGVMGAHVHLAIDVVVPATVLLLCYLMGLQNAVVTKVSRAQIRTTHMTGILTDLGIELGRLLYWNKDARMKAEFSAKADRERLGIHASLLLAFCVGALTGAMAFQHFGYLSTVPLALVLALVASPPLLSDLQALRQLRR</sequence>
<keyword evidence="1" id="KW-0812">Transmembrane</keyword>
<comment type="caution">
    <text evidence="2">The sequence shown here is derived from an EMBL/GenBank/DDBJ whole genome shotgun (WGS) entry which is preliminary data.</text>
</comment>
<feature type="transmembrane region" description="Helical" evidence="1">
    <location>
        <begin position="25"/>
        <end position="44"/>
    </location>
</feature>
<feature type="transmembrane region" description="Helical" evidence="1">
    <location>
        <begin position="99"/>
        <end position="121"/>
    </location>
</feature>
<feature type="transmembrane region" description="Helical" evidence="1">
    <location>
        <begin position="64"/>
        <end position="87"/>
    </location>
</feature>
<dbReference type="PANTHER" id="PTHR37314:SF4">
    <property type="entry name" value="UPF0700 TRANSMEMBRANE PROTEIN YOAK"/>
    <property type="match status" value="1"/>
</dbReference>
<feature type="transmembrane region" description="Helical" evidence="1">
    <location>
        <begin position="196"/>
        <end position="216"/>
    </location>
</feature>
<keyword evidence="1" id="KW-1133">Transmembrane helix</keyword>
<dbReference type="InterPro" id="IPR010699">
    <property type="entry name" value="DUF1275"/>
</dbReference>
<dbReference type="Proteomes" id="UP000249633">
    <property type="component" value="Unassembled WGS sequence"/>
</dbReference>
<evidence type="ECO:0000313" key="2">
    <source>
        <dbReference type="EMBL" id="PZP36736.1"/>
    </source>
</evidence>
<dbReference type="PANTHER" id="PTHR37314">
    <property type="entry name" value="SLR0142 PROTEIN"/>
    <property type="match status" value="1"/>
</dbReference>
<organism evidence="2 3">
    <name type="scientific">Roseateles depolymerans</name>
    <dbReference type="NCBI Taxonomy" id="76731"/>
    <lineage>
        <taxon>Bacteria</taxon>
        <taxon>Pseudomonadati</taxon>
        <taxon>Pseudomonadota</taxon>
        <taxon>Betaproteobacteria</taxon>
        <taxon>Burkholderiales</taxon>
        <taxon>Sphaerotilaceae</taxon>
        <taxon>Roseateles</taxon>
    </lineage>
</organism>
<reference evidence="2 3" key="1">
    <citation type="submission" date="2017-08" db="EMBL/GenBank/DDBJ databases">
        <title>Infants hospitalized years apart are colonized by the same room-sourced microbial strains.</title>
        <authorList>
            <person name="Brooks B."/>
            <person name="Olm M.R."/>
            <person name="Firek B.A."/>
            <person name="Baker R."/>
            <person name="Thomas B.C."/>
            <person name="Morowitz M.J."/>
            <person name="Banfield J.F."/>
        </authorList>
    </citation>
    <scope>NUCLEOTIDE SEQUENCE [LARGE SCALE GENOMIC DNA]</scope>
    <source>
        <strain evidence="2">S2_012_000_R2_81</strain>
    </source>
</reference>
<feature type="transmembrane region" description="Helical" evidence="1">
    <location>
        <begin position="222"/>
        <end position="242"/>
    </location>
</feature>
<dbReference type="EMBL" id="QFOD01000001">
    <property type="protein sequence ID" value="PZP36736.1"/>
    <property type="molecule type" value="Genomic_DNA"/>
</dbReference>
<gene>
    <name evidence="2" type="ORF">DI603_01890</name>
</gene>
<accession>A0A2W5FUG8</accession>
<feature type="transmembrane region" description="Helical" evidence="1">
    <location>
        <begin position="127"/>
        <end position="147"/>
    </location>
</feature>
<proteinExistence type="predicted"/>
<keyword evidence="1" id="KW-0472">Membrane</keyword>
<evidence type="ECO:0000256" key="1">
    <source>
        <dbReference type="SAM" id="Phobius"/>
    </source>
</evidence>